<dbReference type="Pfam" id="PF01850">
    <property type="entry name" value="PIN"/>
    <property type="match status" value="1"/>
</dbReference>
<protein>
    <submittedName>
        <fullName evidence="2">Twitching motility protein PilT</fullName>
    </submittedName>
</protein>
<dbReference type="STRING" id="1435377.SUSAZ_01645"/>
<dbReference type="EMBL" id="CP013694">
    <property type="protein sequence ID" value="ALU29301.1"/>
    <property type="molecule type" value="Genomic_DNA"/>
</dbReference>
<evidence type="ECO:0000313" key="3">
    <source>
        <dbReference type="EMBL" id="ALU32030.1"/>
    </source>
</evidence>
<dbReference type="Proteomes" id="UP000065473">
    <property type="component" value="Chromosome"/>
</dbReference>
<dbReference type="CDD" id="cd09874">
    <property type="entry name" value="PIN_MT3492-like"/>
    <property type="match status" value="1"/>
</dbReference>
<dbReference type="OMA" id="DCIHIAS"/>
<dbReference type="AlphaFoldDB" id="A0A0U3GGN3"/>
<dbReference type="InterPro" id="IPR029060">
    <property type="entry name" value="PIN-like_dom_sf"/>
</dbReference>
<dbReference type="EMBL" id="CP013695">
    <property type="protein sequence ID" value="ALU32030.1"/>
    <property type="molecule type" value="Genomic_DNA"/>
</dbReference>
<accession>A0A0U3GGN3</accession>
<dbReference type="InterPro" id="IPR002716">
    <property type="entry name" value="PIN_dom"/>
</dbReference>
<organism evidence="2 4">
    <name type="scientific">Sulfolobus acidocaldarius</name>
    <dbReference type="NCBI Taxonomy" id="2285"/>
    <lineage>
        <taxon>Archaea</taxon>
        <taxon>Thermoproteota</taxon>
        <taxon>Thermoprotei</taxon>
        <taxon>Sulfolobales</taxon>
        <taxon>Sulfolobaceae</taxon>
        <taxon>Sulfolobus</taxon>
    </lineage>
</organism>
<name>A0A0U3GGN3_9CREN</name>
<gene>
    <name evidence="2" type="ORF">ATY89_04665</name>
    <name evidence="3" type="ORF">ATZ20_07690</name>
</gene>
<dbReference type="SUPFAM" id="SSF88723">
    <property type="entry name" value="PIN domain-like"/>
    <property type="match status" value="1"/>
</dbReference>
<dbReference type="OrthoDB" id="43721at2157"/>
<dbReference type="PaxDb" id="1435377-SUSAZ_01645"/>
<evidence type="ECO:0000313" key="4">
    <source>
        <dbReference type="Proteomes" id="UP000065473"/>
    </source>
</evidence>
<evidence type="ECO:0000313" key="2">
    <source>
        <dbReference type="EMBL" id="ALU29301.1"/>
    </source>
</evidence>
<dbReference type="Gene3D" id="3.40.50.1010">
    <property type="entry name" value="5'-nuclease"/>
    <property type="match status" value="1"/>
</dbReference>
<proteinExistence type="predicted"/>
<reference evidence="2 4" key="1">
    <citation type="submission" date="2015-12" db="EMBL/GenBank/DDBJ databases">
        <title>A stable core within a dynamic pangenome in Sulfolobus acidocaldarius.</title>
        <authorList>
            <person name="Anderson R."/>
            <person name="Kouris A."/>
            <person name="Seward C."/>
            <person name="Campbell K."/>
            <person name="Whitaker R."/>
        </authorList>
    </citation>
    <scope>NUCLEOTIDE SEQUENCE [LARGE SCALE GENOMIC DNA]</scope>
    <source>
        <strain evidence="2 4">GG12-C01-09</strain>
        <strain evidence="3">NG05B_CO5_07</strain>
    </source>
</reference>
<sequence length="132" mass="15124">MRYYIDTSVLIAYVNEKDPNHELSLMVVPKEGERIISDIVELELYSVFSRTLKLSEEELDALVNYTVLKGNCKKEELDFNKLFETAKSLANITKLKSLDLLHLSASILLNCELITLDKELENARNKISSYLP</sequence>
<feature type="domain" description="PIN" evidence="1">
    <location>
        <begin position="3"/>
        <end position="124"/>
    </location>
</feature>
<dbReference type="GeneID" id="14550853"/>
<dbReference type="Proteomes" id="UP000060043">
    <property type="component" value="Chromosome"/>
</dbReference>
<dbReference type="RefSeq" id="WP_011277241.1">
    <property type="nucleotide sequence ID" value="NZ_BHWZ01000001.1"/>
</dbReference>
<evidence type="ECO:0000259" key="1">
    <source>
        <dbReference type="Pfam" id="PF01850"/>
    </source>
</evidence>